<gene>
    <name evidence="2" type="ORF">RSOLAG1IB_09711</name>
</gene>
<feature type="region of interest" description="Disordered" evidence="1">
    <location>
        <begin position="1"/>
        <end position="21"/>
    </location>
</feature>
<proteinExistence type="predicted"/>
<dbReference type="Proteomes" id="UP000059188">
    <property type="component" value="Unassembled WGS sequence"/>
</dbReference>
<evidence type="ECO:0000313" key="3">
    <source>
        <dbReference type="Proteomes" id="UP000059188"/>
    </source>
</evidence>
<sequence>MPGAVVKRTGRSPQRYRVHPNGPQYTRFRVANFAAGMHVFIQSLASDEGSKLSRDRATQQIQFPRFRSNTTKKTAGSDYLRRTCGQKTGASSYLCLATILWLHSCTSCIC</sequence>
<organism evidence="2 3">
    <name type="scientific">Thanatephorus cucumeris (strain AG1-IB / isolate 7/3/14)</name>
    <name type="common">Lettuce bottom rot fungus</name>
    <name type="synonym">Rhizoctonia solani</name>
    <dbReference type="NCBI Taxonomy" id="1108050"/>
    <lineage>
        <taxon>Eukaryota</taxon>
        <taxon>Fungi</taxon>
        <taxon>Dikarya</taxon>
        <taxon>Basidiomycota</taxon>
        <taxon>Agaricomycotina</taxon>
        <taxon>Agaricomycetes</taxon>
        <taxon>Cantharellales</taxon>
        <taxon>Ceratobasidiaceae</taxon>
        <taxon>Rhizoctonia</taxon>
        <taxon>Rhizoctonia solani AG-1</taxon>
    </lineage>
</organism>
<dbReference type="AlphaFoldDB" id="A0A0B7FUI5"/>
<reference evidence="2 3" key="1">
    <citation type="submission" date="2014-11" db="EMBL/GenBank/DDBJ databases">
        <authorList>
            <person name="Wibberg Daniel"/>
        </authorList>
    </citation>
    <scope>NUCLEOTIDE SEQUENCE [LARGE SCALE GENOMIC DNA]</scope>
    <source>
        <strain evidence="2">Rhizoctonia solani AG1-IB 7/3/14</strain>
    </source>
</reference>
<evidence type="ECO:0000256" key="1">
    <source>
        <dbReference type="SAM" id="MobiDB-lite"/>
    </source>
</evidence>
<feature type="compositionally biased region" description="Basic residues" evidence="1">
    <location>
        <begin position="8"/>
        <end position="18"/>
    </location>
</feature>
<keyword evidence="3" id="KW-1185">Reference proteome</keyword>
<dbReference type="EMBL" id="LN679148">
    <property type="protein sequence ID" value="CEL60529.1"/>
    <property type="molecule type" value="Genomic_DNA"/>
</dbReference>
<protein>
    <submittedName>
        <fullName evidence="2">Uncharacterized protein</fullName>
    </submittedName>
</protein>
<name>A0A0B7FUI5_THACB</name>
<evidence type="ECO:0000313" key="2">
    <source>
        <dbReference type="EMBL" id="CEL60529.1"/>
    </source>
</evidence>
<accession>A0A0B7FUI5</accession>